<dbReference type="AlphaFoldDB" id="A0AAE1EDC4"/>
<comment type="caution">
    <text evidence="2">The sequence shown here is derived from an EMBL/GenBank/DDBJ whole genome shotgun (WGS) entry which is preliminary data.</text>
</comment>
<keyword evidence="3" id="KW-1185">Reference proteome</keyword>
<evidence type="ECO:0000256" key="1">
    <source>
        <dbReference type="SAM" id="MobiDB-lite"/>
    </source>
</evidence>
<name>A0AAE1EDC4_9GAST</name>
<protein>
    <submittedName>
        <fullName evidence="2">Uncharacterized protein</fullName>
    </submittedName>
</protein>
<evidence type="ECO:0000313" key="2">
    <source>
        <dbReference type="EMBL" id="KAK3803474.1"/>
    </source>
</evidence>
<feature type="region of interest" description="Disordered" evidence="1">
    <location>
        <begin position="1"/>
        <end position="20"/>
    </location>
</feature>
<gene>
    <name evidence="2" type="ORF">RRG08_037787</name>
</gene>
<dbReference type="EMBL" id="JAWDGP010000122">
    <property type="protein sequence ID" value="KAK3803474.1"/>
    <property type="molecule type" value="Genomic_DNA"/>
</dbReference>
<reference evidence="2" key="1">
    <citation type="journal article" date="2023" name="G3 (Bethesda)">
        <title>A reference genome for the long-term kleptoplast-retaining sea slug Elysia crispata morphotype clarki.</title>
        <authorList>
            <person name="Eastman K.E."/>
            <person name="Pendleton A.L."/>
            <person name="Shaikh M.A."/>
            <person name="Suttiyut T."/>
            <person name="Ogas R."/>
            <person name="Tomko P."/>
            <person name="Gavelis G."/>
            <person name="Widhalm J.R."/>
            <person name="Wisecaver J.H."/>
        </authorList>
    </citation>
    <scope>NUCLEOTIDE SEQUENCE</scope>
    <source>
        <strain evidence="2">ECLA1</strain>
    </source>
</reference>
<sequence>MTLQEDRLSPPSHSNKNRFFSEIQRPFYDTADLFLSNGYTESIPKEEPVTAITIRNCGGAKFLARLQETTQRRCSQRNATHGTLQQNMNRAGR</sequence>
<organism evidence="2 3">
    <name type="scientific">Elysia crispata</name>
    <name type="common">lettuce slug</name>
    <dbReference type="NCBI Taxonomy" id="231223"/>
    <lineage>
        <taxon>Eukaryota</taxon>
        <taxon>Metazoa</taxon>
        <taxon>Spiralia</taxon>
        <taxon>Lophotrochozoa</taxon>
        <taxon>Mollusca</taxon>
        <taxon>Gastropoda</taxon>
        <taxon>Heterobranchia</taxon>
        <taxon>Euthyneura</taxon>
        <taxon>Panpulmonata</taxon>
        <taxon>Sacoglossa</taxon>
        <taxon>Placobranchoidea</taxon>
        <taxon>Plakobranchidae</taxon>
        <taxon>Elysia</taxon>
    </lineage>
</organism>
<evidence type="ECO:0000313" key="3">
    <source>
        <dbReference type="Proteomes" id="UP001283361"/>
    </source>
</evidence>
<proteinExistence type="predicted"/>
<feature type="region of interest" description="Disordered" evidence="1">
    <location>
        <begin position="71"/>
        <end position="93"/>
    </location>
</feature>
<dbReference type="Proteomes" id="UP001283361">
    <property type="component" value="Unassembled WGS sequence"/>
</dbReference>
<accession>A0AAE1EDC4</accession>